<dbReference type="GO" id="GO:0006275">
    <property type="term" value="P:regulation of DNA replication"/>
    <property type="evidence" value="ECO:0007669"/>
    <property type="project" value="InterPro"/>
</dbReference>
<evidence type="ECO:0000313" key="2">
    <source>
        <dbReference type="EMBL" id="KKM79377.1"/>
    </source>
</evidence>
<reference evidence="2" key="1">
    <citation type="journal article" date="2015" name="Nature">
        <title>Complex archaea that bridge the gap between prokaryotes and eukaryotes.</title>
        <authorList>
            <person name="Spang A."/>
            <person name="Saw J.H."/>
            <person name="Jorgensen S.L."/>
            <person name="Zaremba-Niedzwiedzka K."/>
            <person name="Martijn J."/>
            <person name="Lind A.E."/>
            <person name="van Eijk R."/>
            <person name="Schleper C."/>
            <person name="Guy L."/>
            <person name="Ettema T.J."/>
        </authorList>
    </citation>
    <scope>NUCLEOTIDE SEQUENCE</scope>
</reference>
<dbReference type="GO" id="GO:0043565">
    <property type="term" value="F:sequence-specific DNA binding"/>
    <property type="evidence" value="ECO:0007669"/>
    <property type="project" value="InterPro"/>
</dbReference>
<organism evidence="2">
    <name type="scientific">marine sediment metagenome</name>
    <dbReference type="NCBI Taxonomy" id="412755"/>
    <lineage>
        <taxon>unclassified sequences</taxon>
        <taxon>metagenomes</taxon>
        <taxon>ecological metagenomes</taxon>
    </lineage>
</organism>
<accession>A0A0F9NDC8</accession>
<dbReference type="SUPFAM" id="SSF48295">
    <property type="entry name" value="TrpR-like"/>
    <property type="match status" value="1"/>
</dbReference>
<dbReference type="GO" id="GO:0005524">
    <property type="term" value="F:ATP binding"/>
    <property type="evidence" value="ECO:0007669"/>
    <property type="project" value="InterPro"/>
</dbReference>
<dbReference type="AlphaFoldDB" id="A0A0F9NDC8"/>
<comment type="caution">
    <text evidence="2">The sequence shown here is derived from an EMBL/GenBank/DDBJ whole genome shotgun (WGS) entry which is preliminary data.</text>
</comment>
<dbReference type="InterPro" id="IPR010921">
    <property type="entry name" value="Trp_repressor/repl_initiator"/>
</dbReference>
<proteinExistence type="predicted"/>
<gene>
    <name evidence="2" type="ORF">LCGC14_1350530</name>
</gene>
<evidence type="ECO:0000259" key="1">
    <source>
        <dbReference type="SMART" id="SM00760"/>
    </source>
</evidence>
<sequence>MKEIRLYTKSALQEAYSAGVTFAEGNPDLWRKTFEAGERKGANFFNEAANAPNWIQYMEKEREMRGQKFKDWLRINQERLSTVVNQGLYEIATTKTDMRITFGKKLITSEAIEEAVRDVFNISIDDLRFNSRRLAKIKTPRYYCYYLGYFHNHLGLKEMGARWGNKDHATCLHGAKVIARDASTYTKYREKLILLYRHLSQNKYNIKYFVQDDTQPCRVGVLRTLVQPVDLDL</sequence>
<dbReference type="SMART" id="SM00760">
    <property type="entry name" value="Bac_DnaA_C"/>
    <property type="match status" value="1"/>
</dbReference>
<protein>
    <recommendedName>
        <fullName evidence="1">Chromosomal replication initiator DnaA C-terminal domain-containing protein</fullName>
    </recommendedName>
</protein>
<dbReference type="Pfam" id="PF08299">
    <property type="entry name" value="Bac_DnaA_C"/>
    <property type="match status" value="1"/>
</dbReference>
<feature type="domain" description="Chromosomal replication initiator DnaA C-terminal" evidence="1">
    <location>
        <begin position="108"/>
        <end position="178"/>
    </location>
</feature>
<dbReference type="EMBL" id="LAZR01008344">
    <property type="protein sequence ID" value="KKM79377.1"/>
    <property type="molecule type" value="Genomic_DNA"/>
</dbReference>
<name>A0A0F9NDC8_9ZZZZ</name>
<dbReference type="InterPro" id="IPR013159">
    <property type="entry name" value="DnaA_C"/>
</dbReference>
<dbReference type="GO" id="GO:0006270">
    <property type="term" value="P:DNA replication initiation"/>
    <property type="evidence" value="ECO:0007669"/>
    <property type="project" value="InterPro"/>
</dbReference>
<dbReference type="Gene3D" id="1.10.1750.10">
    <property type="match status" value="1"/>
</dbReference>